<feature type="domain" description="tRNA/rRNA methyltransferase SpoU type" evidence="3">
    <location>
        <begin position="1239"/>
        <end position="1380"/>
    </location>
</feature>
<dbReference type="CDD" id="cd18091">
    <property type="entry name" value="SpoU-like_TRM3-like"/>
    <property type="match status" value="1"/>
</dbReference>
<gene>
    <name evidence="4" type="ORF">CINCED_3A024515</name>
</gene>
<reference evidence="4 5" key="1">
    <citation type="submission" date="2019-08" db="EMBL/GenBank/DDBJ databases">
        <authorList>
            <person name="Alioto T."/>
            <person name="Alioto T."/>
            <person name="Gomez Garrido J."/>
        </authorList>
    </citation>
    <scope>NUCLEOTIDE SEQUENCE [LARGE SCALE GENOMIC DNA]</scope>
</reference>
<dbReference type="Gene3D" id="3.40.1280.10">
    <property type="match status" value="1"/>
</dbReference>
<dbReference type="GO" id="GO:0003723">
    <property type="term" value="F:RNA binding"/>
    <property type="evidence" value="ECO:0007669"/>
    <property type="project" value="InterPro"/>
</dbReference>
<evidence type="ECO:0000259" key="3">
    <source>
        <dbReference type="Pfam" id="PF00588"/>
    </source>
</evidence>
<dbReference type="EMBL" id="CABPRJ010002404">
    <property type="protein sequence ID" value="VVC45484.1"/>
    <property type="molecule type" value="Genomic_DNA"/>
</dbReference>
<sequence>MGEFTMLRSMLNILNSNNKKKKAVIESLLILLDTYDIYGEFDLFSLIVTSTHNLCFDIFNPQCENSIWKDSDVSLDNLKSLLIYFIDIIEKHSREDIIKLFQHCIELTNKIDFKNCSHQQISNIGFCMQKLYSIVYTIEKGDCTHLNHLRNTLINVLNEPFLNKNKLDAVLMFLSNIVSINYMPTLWEKTKSLIKTHPNRLISLLFNLQCLLFDCLCVDVILNDDDFWNLLCNLLNCENNLIRTYNNVILKLSCSQLLNENINYCPSKNREQCVKLWNDYVVVMETLENSQQHLTLPILSTATSLVSKKNKDDSDDYKLPLEWITAMYYKMSKHSSKYVVLASIDIITNMPIVSLKKNKLLLQSFLDSLNNVFLYKMSSEINVEQPQLELILTLWFNKLLMSNDGHDIFCIFLSYIPTIKWTIVPLIFLTKSLSDISLNSPFGFNIVKYVLNIKSAIDEMPKSYLKTVVLSFLFIFNSKFFAEINTEFNCDLFDCIIMIHHENTKSWNYLTNSVKKVNDLDHLDKQLTQHIIENNKMYSTSIGLLILSNICVAHPVSIKMLDKTCSNTIDLLDRLHFLEHLLQVESHFGRSNTYVSEILDKHIWPLTTIWVEKCLENKKEYACEDSVICSFLDKVLSSNRIINTNKIINNWLIKCKASMEHKGNYYVLAVYSWIGKYATRTSTEHKLKIDWMSFTKYFIKSGYFSLRNQGFYHSRKPGLHKIPLLDIIDTFFQYSTVNSVSEEEMLDIFAWLTEKTVERHDNYWSIYFSTVKTFLCKFPIQVNSQKIIQFVKNCWEFLVNCRISCFPKAIKSFIEMAFHHSLLSEETYVTFLKNEIIQNILTQKYRDTFNVCFSLLLLNFFKKDQLNVITILESYQIISEFFAKCLLFSIDRYGAVKIEWDTFEYIQTLGDLPLINNISFECLANDRYLRFSTIKFVYKLNSNILWKNILNLIVKTESSLRDRKFFHNSKAHRIKQRVVQVLLIVACDKNHEPLIFEENIYKWLLSSLKEVSHIHSVAYQLIWLLVIIYTKYLSFSDFCNDFKNAKDNHNYLCSFISIIYHQLRLKNKKEFEIEAKKLLLPLCFSNGYKIRLYAQTTICKLFSDSSEETKWPLLCEAISNIISENEQTKKYENPFHDFFYQNLDMFNSLSLKNVCIEVPRLLNIIYEERFPVNWFNDFSENMNNNDKYDLSSCSVSSFIKKSTTSVLSNAMNVIDNPQNTQRKYVPSQPMSERVPNSMLIVVASLIDKVTNLGGLARTCQVFGASTLVVDHLSCTEKREFTALSMSAEKHQYIIEVKIKNLKSYLQKKKNEGYQIVAAEQTVDSVKLHGINLPFKCVLLLGNETSGIPHDLLSIMDTCVEIEQLGIVRSLNVHVAGSLFIWEYTKQHCIKMSN</sequence>
<dbReference type="GO" id="GO:0030488">
    <property type="term" value="P:tRNA methylation"/>
    <property type="evidence" value="ECO:0007669"/>
    <property type="project" value="InterPro"/>
</dbReference>
<evidence type="ECO:0000256" key="2">
    <source>
        <dbReference type="ARBA" id="ARBA00022679"/>
    </source>
</evidence>
<keyword evidence="5" id="KW-1185">Reference proteome</keyword>
<dbReference type="InterPro" id="IPR044748">
    <property type="entry name" value="Trm3/TARBP1_C"/>
</dbReference>
<keyword evidence="2 4" id="KW-0808">Transferase</keyword>
<evidence type="ECO:0000313" key="4">
    <source>
        <dbReference type="EMBL" id="VVC45484.1"/>
    </source>
</evidence>
<dbReference type="PANTHER" id="PTHR12029">
    <property type="entry name" value="RNA METHYLTRANSFERASE"/>
    <property type="match status" value="1"/>
</dbReference>
<organism evidence="4 5">
    <name type="scientific">Cinara cedri</name>
    <dbReference type="NCBI Taxonomy" id="506608"/>
    <lineage>
        <taxon>Eukaryota</taxon>
        <taxon>Metazoa</taxon>
        <taxon>Ecdysozoa</taxon>
        <taxon>Arthropoda</taxon>
        <taxon>Hexapoda</taxon>
        <taxon>Insecta</taxon>
        <taxon>Pterygota</taxon>
        <taxon>Neoptera</taxon>
        <taxon>Paraneoptera</taxon>
        <taxon>Hemiptera</taxon>
        <taxon>Sternorrhyncha</taxon>
        <taxon>Aphidomorpha</taxon>
        <taxon>Aphidoidea</taxon>
        <taxon>Aphididae</taxon>
        <taxon>Lachninae</taxon>
        <taxon>Cinara</taxon>
    </lineage>
</organism>
<evidence type="ECO:0000313" key="5">
    <source>
        <dbReference type="Proteomes" id="UP000325440"/>
    </source>
</evidence>
<dbReference type="GO" id="GO:0016423">
    <property type="term" value="F:tRNA (guanine) methyltransferase activity"/>
    <property type="evidence" value="ECO:0007669"/>
    <property type="project" value="InterPro"/>
</dbReference>
<protein>
    <submittedName>
        <fullName evidence="4">Alpha/beta knot methyltransferases,tRNA/rRNA methyltransferase, SpoU type,Armadillo-like helical,tRNA</fullName>
    </submittedName>
</protein>
<evidence type="ECO:0000256" key="1">
    <source>
        <dbReference type="ARBA" id="ARBA00022603"/>
    </source>
</evidence>
<keyword evidence="1 4" id="KW-0489">Methyltransferase</keyword>
<accession>A0A5E4NRK3</accession>
<dbReference type="Pfam" id="PF00588">
    <property type="entry name" value="SpoU_methylase"/>
    <property type="match status" value="1"/>
</dbReference>
<dbReference type="OrthoDB" id="241340at2759"/>
<name>A0A5E4NRK3_9HEMI</name>
<dbReference type="Proteomes" id="UP000325440">
    <property type="component" value="Unassembled WGS sequence"/>
</dbReference>
<dbReference type="SUPFAM" id="SSF75217">
    <property type="entry name" value="alpha/beta knot"/>
    <property type="match status" value="1"/>
</dbReference>
<dbReference type="InterPro" id="IPR029028">
    <property type="entry name" value="Alpha/beta_knot_MTases"/>
</dbReference>
<dbReference type="PANTHER" id="PTHR12029:SF11">
    <property type="entry name" value="METHYLTRANSFERASE TARBP1-RELATED"/>
    <property type="match status" value="1"/>
</dbReference>
<dbReference type="InterPro" id="IPR045330">
    <property type="entry name" value="TRM3/TARBP1"/>
</dbReference>
<proteinExistence type="predicted"/>
<dbReference type="InterPro" id="IPR001537">
    <property type="entry name" value="SpoU_MeTrfase"/>
</dbReference>
<dbReference type="InterPro" id="IPR029026">
    <property type="entry name" value="tRNA_m1G_MTases_N"/>
</dbReference>